<evidence type="ECO:0000313" key="3">
    <source>
        <dbReference type="Proteomes" id="UP000253426"/>
    </source>
</evidence>
<feature type="transmembrane region" description="Helical" evidence="1">
    <location>
        <begin position="6"/>
        <end position="27"/>
    </location>
</feature>
<sequence length="126" mass="14388">MFNIMFTALLCTVVLAFGAGVLGFVFFDRLLRVCFLQHRSEWELCGRPIGFFWVPRDVKVERAGMARTTVFANWLFRVPAWLREDGEALLAYNKFRRINALSSLLAVVVIAELIALVVLVFFGVKE</sequence>
<name>A0A366HW08_9BACT</name>
<dbReference type="Proteomes" id="UP000253426">
    <property type="component" value="Unassembled WGS sequence"/>
</dbReference>
<evidence type="ECO:0000313" key="2">
    <source>
        <dbReference type="EMBL" id="RBP48267.1"/>
    </source>
</evidence>
<keyword evidence="1" id="KW-0472">Membrane</keyword>
<feature type="transmembrane region" description="Helical" evidence="1">
    <location>
        <begin position="104"/>
        <end position="124"/>
    </location>
</feature>
<gene>
    <name evidence="2" type="ORF">DES53_1011069</name>
</gene>
<dbReference type="AlphaFoldDB" id="A0A366HW08"/>
<keyword evidence="1" id="KW-1133">Transmembrane helix</keyword>
<protein>
    <submittedName>
        <fullName evidence="2">Uncharacterized protein</fullName>
    </submittedName>
</protein>
<keyword evidence="3" id="KW-1185">Reference proteome</keyword>
<reference evidence="2 3" key="1">
    <citation type="submission" date="2018-06" db="EMBL/GenBank/DDBJ databases">
        <title>Genomic Encyclopedia of Type Strains, Phase IV (KMG-IV): sequencing the most valuable type-strain genomes for metagenomic binning, comparative biology and taxonomic classification.</title>
        <authorList>
            <person name="Goeker M."/>
        </authorList>
    </citation>
    <scope>NUCLEOTIDE SEQUENCE [LARGE SCALE GENOMIC DNA]</scope>
    <source>
        <strain evidence="2 3">DSM 25532</strain>
    </source>
</reference>
<accession>A0A366HW08</accession>
<proteinExistence type="predicted"/>
<evidence type="ECO:0000256" key="1">
    <source>
        <dbReference type="SAM" id="Phobius"/>
    </source>
</evidence>
<keyword evidence="1" id="KW-0812">Transmembrane</keyword>
<organism evidence="2 3">
    <name type="scientific">Roseimicrobium gellanilyticum</name>
    <dbReference type="NCBI Taxonomy" id="748857"/>
    <lineage>
        <taxon>Bacteria</taxon>
        <taxon>Pseudomonadati</taxon>
        <taxon>Verrucomicrobiota</taxon>
        <taxon>Verrucomicrobiia</taxon>
        <taxon>Verrucomicrobiales</taxon>
        <taxon>Verrucomicrobiaceae</taxon>
        <taxon>Roseimicrobium</taxon>
    </lineage>
</organism>
<dbReference type="EMBL" id="QNRR01000001">
    <property type="protein sequence ID" value="RBP48267.1"/>
    <property type="molecule type" value="Genomic_DNA"/>
</dbReference>
<comment type="caution">
    <text evidence="2">The sequence shown here is derived from an EMBL/GenBank/DDBJ whole genome shotgun (WGS) entry which is preliminary data.</text>
</comment>